<evidence type="ECO:0000256" key="6">
    <source>
        <dbReference type="ARBA" id="ARBA00022516"/>
    </source>
</evidence>
<keyword evidence="11 17" id="KW-0560">Oxidoreductase</keyword>
<dbReference type="PROSITE" id="PS00711">
    <property type="entry name" value="LIPOXYGENASE_1"/>
    <property type="match status" value="1"/>
</dbReference>
<evidence type="ECO:0000256" key="10">
    <source>
        <dbReference type="ARBA" id="ARBA00022964"/>
    </source>
</evidence>
<evidence type="ECO:0000256" key="12">
    <source>
        <dbReference type="ARBA" id="ARBA00023004"/>
    </source>
</evidence>
<organism evidence="21 22">
    <name type="scientific">Crotalaria pallida</name>
    <name type="common">Smooth rattlebox</name>
    <name type="synonym">Crotalaria striata</name>
    <dbReference type="NCBI Taxonomy" id="3830"/>
    <lineage>
        <taxon>Eukaryota</taxon>
        <taxon>Viridiplantae</taxon>
        <taxon>Streptophyta</taxon>
        <taxon>Embryophyta</taxon>
        <taxon>Tracheophyta</taxon>
        <taxon>Spermatophyta</taxon>
        <taxon>Magnoliopsida</taxon>
        <taxon>eudicotyledons</taxon>
        <taxon>Gunneridae</taxon>
        <taxon>Pentapetalae</taxon>
        <taxon>rosids</taxon>
        <taxon>fabids</taxon>
        <taxon>Fabales</taxon>
        <taxon>Fabaceae</taxon>
        <taxon>Papilionoideae</taxon>
        <taxon>50 kb inversion clade</taxon>
        <taxon>genistoids sensu lato</taxon>
        <taxon>core genistoids</taxon>
        <taxon>Crotalarieae</taxon>
        <taxon>Crotalaria</taxon>
    </lineage>
</organism>
<reference evidence="21 22" key="1">
    <citation type="submission" date="2024-01" db="EMBL/GenBank/DDBJ databases">
        <title>The genomes of 5 underutilized Papilionoideae crops provide insights into root nodulation and disease resistanc.</title>
        <authorList>
            <person name="Yuan L."/>
        </authorList>
    </citation>
    <scope>NUCLEOTIDE SEQUENCE [LARGE SCALE GENOMIC DNA]</scope>
    <source>
        <strain evidence="21">ZHUSHIDOU_FW_LH</strain>
        <tissue evidence="21">Leaf</tissue>
    </source>
</reference>
<dbReference type="Proteomes" id="UP001372338">
    <property type="component" value="Unassembled WGS sequence"/>
</dbReference>
<keyword evidence="14" id="KW-0275">Fatty acid biosynthesis</keyword>
<evidence type="ECO:0000256" key="3">
    <source>
        <dbReference type="ARBA" id="ARBA00009419"/>
    </source>
</evidence>
<dbReference type="InterPro" id="IPR001246">
    <property type="entry name" value="LipOase_plant"/>
</dbReference>
<comment type="subcellular location">
    <subcellularLocation>
        <location evidence="2">Cytoplasm</location>
    </subcellularLocation>
</comment>
<dbReference type="InterPro" id="IPR000907">
    <property type="entry name" value="LipOase"/>
</dbReference>
<dbReference type="FunFam" id="2.60.60.20:FF:000015">
    <property type="entry name" value="Lipoxygenase"/>
    <property type="match status" value="1"/>
</dbReference>
<comment type="subunit">
    <text evidence="4">Monomer.</text>
</comment>
<gene>
    <name evidence="21" type="ORF">RIF29_22059</name>
</gene>
<evidence type="ECO:0000256" key="1">
    <source>
        <dbReference type="ARBA" id="ARBA00001962"/>
    </source>
</evidence>
<evidence type="ECO:0000256" key="8">
    <source>
        <dbReference type="ARBA" id="ARBA00022767"/>
    </source>
</evidence>
<dbReference type="Gene3D" id="4.10.372.10">
    <property type="entry name" value="Lipoxygenase-1, Domain 3"/>
    <property type="match status" value="1"/>
</dbReference>
<evidence type="ECO:0000313" key="21">
    <source>
        <dbReference type="EMBL" id="KAK7269334.1"/>
    </source>
</evidence>
<dbReference type="Gene3D" id="4.10.375.10">
    <property type="entry name" value="Lipoxygenase-1, Domain 2"/>
    <property type="match status" value="1"/>
</dbReference>
<evidence type="ECO:0000256" key="2">
    <source>
        <dbReference type="ARBA" id="ARBA00004496"/>
    </source>
</evidence>
<dbReference type="FunFam" id="1.20.245.10:FF:000002">
    <property type="entry name" value="Lipoxygenase"/>
    <property type="match status" value="1"/>
</dbReference>
<keyword evidence="7 17" id="KW-0479">Metal-binding</keyword>
<comment type="similarity">
    <text evidence="3 17">Belongs to the lipoxygenase family.</text>
</comment>
<dbReference type="InterPro" id="IPR036226">
    <property type="entry name" value="LipOase_C_sf"/>
</dbReference>
<proteinExistence type="inferred from homology"/>
<dbReference type="SMART" id="SM00308">
    <property type="entry name" value="LH2"/>
    <property type="match status" value="1"/>
</dbReference>
<dbReference type="GO" id="GO:0006633">
    <property type="term" value="P:fatty acid biosynthetic process"/>
    <property type="evidence" value="ECO:0007669"/>
    <property type="project" value="UniProtKB-KW"/>
</dbReference>
<dbReference type="FunFam" id="4.10.375.10:FF:000001">
    <property type="entry name" value="Lipoxygenase"/>
    <property type="match status" value="1"/>
</dbReference>
<evidence type="ECO:0000256" key="4">
    <source>
        <dbReference type="ARBA" id="ARBA00011245"/>
    </source>
</evidence>
<keyword evidence="10 17" id="KW-0223">Dioxygenase</keyword>
<keyword evidence="8" id="KW-0925">Oxylipin biosynthesis</keyword>
<dbReference type="PROSITE" id="PS50095">
    <property type="entry name" value="PLAT"/>
    <property type="match status" value="1"/>
</dbReference>
<evidence type="ECO:0000256" key="18">
    <source>
        <dbReference type="SAM" id="MobiDB-lite"/>
    </source>
</evidence>
<dbReference type="InterPro" id="IPR027433">
    <property type="entry name" value="Lipoxygenase_dom_3"/>
</dbReference>
<dbReference type="Gene3D" id="3.10.450.60">
    <property type="match status" value="1"/>
</dbReference>
<name>A0AAN9I916_CROPI</name>
<dbReference type="EMBL" id="JAYWIO010000004">
    <property type="protein sequence ID" value="KAK7269334.1"/>
    <property type="molecule type" value="Genomic_DNA"/>
</dbReference>
<keyword evidence="6" id="KW-0444">Lipid biosynthesis</keyword>
<keyword evidence="5" id="KW-0963">Cytoplasm</keyword>
<dbReference type="GO" id="GO:0005506">
    <property type="term" value="F:iron ion binding"/>
    <property type="evidence" value="ECO:0007669"/>
    <property type="project" value="UniProtKB-ARBA"/>
</dbReference>
<dbReference type="FunFam" id="3.10.450.60:FF:000002">
    <property type="entry name" value="Lipoxygenase"/>
    <property type="match status" value="1"/>
</dbReference>
<dbReference type="SUPFAM" id="SSF49723">
    <property type="entry name" value="Lipase/lipooxygenase domain (PLAT/LH2 domain)"/>
    <property type="match status" value="1"/>
</dbReference>
<dbReference type="GO" id="GO:0005737">
    <property type="term" value="C:cytoplasm"/>
    <property type="evidence" value="ECO:0007669"/>
    <property type="project" value="UniProtKB-SubCell"/>
</dbReference>
<evidence type="ECO:0000256" key="7">
    <source>
        <dbReference type="ARBA" id="ARBA00022723"/>
    </source>
</evidence>
<dbReference type="InterPro" id="IPR013819">
    <property type="entry name" value="LipOase_C"/>
</dbReference>
<protein>
    <recommendedName>
        <fullName evidence="15">linoleate 9S-lipoxygenase</fullName>
        <ecNumber evidence="15">1.13.11.58</ecNumber>
    </recommendedName>
</protein>
<comment type="cofactor">
    <cofactor evidence="1 17">
        <name>Fe cation</name>
        <dbReference type="ChEBI" id="CHEBI:24875"/>
    </cofactor>
</comment>
<keyword evidence="9" id="KW-0276">Fatty acid metabolism</keyword>
<dbReference type="InterPro" id="IPR001024">
    <property type="entry name" value="PLAT/LH2_dom"/>
</dbReference>
<dbReference type="FunFam" id="4.10.372.10:FF:000001">
    <property type="entry name" value="Lipoxygenase"/>
    <property type="match status" value="1"/>
</dbReference>
<evidence type="ECO:0000313" key="22">
    <source>
        <dbReference type="Proteomes" id="UP001372338"/>
    </source>
</evidence>
<evidence type="ECO:0000256" key="16">
    <source>
        <dbReference type="PROSITE-ProRule" id="PRU00152"/>
    </source>
</evidence>
<dbReference type="InterPro" id="IPR020833">
    <property type="entry name" value="LipOase_Fe_BS"/>
</dbReference>
<dbReference type="GO" id="GO:1990136">
    <property type="term" value="F:linoleate 9S-lipoxygenase activity"/>
    <property type="evidence" value="ECO:0007669"/>
    <property type="project" value="UniProtKB-EC"/>
</dbReference>
<dbReference type="PANTHER" id="PTHR11771">
    <property type="entry name" value="LIPOXYGENASE"/>
    <property type="match status" value="1"/>
</dbReference>
<dbReference type="GO" id="GO:0031408">
    <property type="term" value="P:oxylipin biosynthetic process"/>
    <property type="evidence" value="ECO:0007669"/>
    <property type="project" value="UniProtKB-KW"/>
</dbReference>
<feature type="region of interest" description="Disordered" evidence="18">
    <location>
        <begin position="207"/>
        <end position="238"/>
    </location>
</feature>
<evidence type="ECO:0000256" key="5">
    <source>
        <dbReference type="ARBA" id="ARBA00022490"/>
    </source>
</evidence>
<keyword evidence="22" id="KW-1185">Reference proteome</keyword>
<evidence type="ECO:0000256" key="15">
    <source>
        <dbReference type="ARBA" id="ARBA00039006"/>
    </source>
</evidence>
<dbReference type="AlphaFoldDB" id="A0AAN9I916"/>
<evidence type="ECO:0000256" key="9">
    <source>
        <dbReference type="ARBA" id="ARBA00022832"/>
    </source>
</evidence>
<sequence length="853" mass="97297">MIHTGDGNSSHRVKGTVVLMKKNVLDFNDFSASLLDRLHEFLGKRVSIQLISAVNIDPGNGSKGKLGKPAYLEDWITTITPLTAGETAFKVTFDWDDEIGTPGAFLIRNNHHSEFYLKSLTLENVPGQGAIHFICNSWVYPADKYDKDRVFFSNKAYLPSETPVPLLKYREEELENLRGDGKGQLQEWDRVYDYAYYNDLGNPDKGPQHVRPVLGGSSEYPYPRRGRTGRPPTKSDPNCESRLNIVMSLDIYVPRDERFGHLKMADFLAYALKSIVQVLKPELESLFDSTPNEFDSFEDVLKLYEGGIKVPEGMLKDVRDNIPAEMLKEIFRTDGERLLKFPLPQVIAEDKSAWRTDEEFTREMLAGINPVMIRCLQEFPPTSKLDREVYGDHTSRIAKEHIESNLDGLTVEEAMRERKLFILDHHDSLMPYLRRINSTSTKTYASRTFLLLQNNGTLKPLAIELSLPHHEGDQYGTISKVCVPAEQGVENSIWQLAKAYVGVVDSGYHQLVSHWLHTHAVIEPFIIASNRQLSVFHPIHKLLHPHFRDTMNINALARQILINAGGALESTVFPSKYSMEFSSMLYKEWVFPEQALPEDLLKRGVAVKDSASPYGLRLLIEDYPYAVDGLEIWFAIKTWVKDYCSFYYKDDDSVKKDSELQSWWKEIREVGHGDKKNEPWWPKMQTIEELIETCTIIIWIASALHAAINFGQYPYGGYPPNRPSMSRRFMPEKGSPEYDELVANPEKAYLKTITSQFQAVLGISLVEILSRHSTDEVYLGQRDTPYWTCDKEPLEAFDKFGKKLADIEGRIMRMNNDEKLKNRVGPVKMPYTLLYPTSEGGLTGQGIPNSVSI</sequence>
<keyword evidence="12 17" id="KW-0408">Iron</keyword>
<accession>A0AAN9I916</accession>
<dbReference type="Gene3D" id="1.20.245.10">
    <property type="entry name" value="Lipoxygenase-1, Domain 5"/>
    <property type="match status" value="1"/>
</dbReference>
<evidence type="ECO:0000259" key="19">
    <source>
        <dbReference type="PROSITE" id="PS50095"/>
    </source>
</evidence>
<dbReference type="CDD" id="cd01751">
    <property type="entry name" value="PLAT_LH2"/>
    <property type="match status" value="1"/>
</dbReference>
<feature type="domain" description="PLAT" evidence="19">
    <location>
        <begin position="28"/>
        <end position="153"/>
    </location>
</feature>
<dbReference type="GO" id="GO:0034440">
    <property type="term" value="P:lipid oxidation"/>
    <property type="evidence" value="ECO:0007669"/>
    <property type="project" value="InterPro"/>
</dbReference>
<evidence type="ECO:0000256" key="17">
    <source>
        <dbReference type="RuleBase" id="RU003974"/>
    </source>
</evidence>
<evidence type="ECO:0000259" key="20">
    <source>
        <dbReference type="PROSITE" id="PS51393"/>
    </source>
</evidence>
<dbReference type="Pfam" id="PF00305">
    <property type="entry name" value="Lipoxygenase"/>
    <property type="match status" value="1"/>
</dbReference>
<comment type="caution">
    <text evidence="16">Lacks conserved residue(s) required for the propagation of feature annotation.</text>
</comment>
<evidence type="ECO:0000256" key="14">
    <source>
        <dbReference type="ARBA" id="ARBA00023160"/>
    </source>
</evidence>
<dbReference type="PROSITE" id="PS51393">
    <property type="entry name" value="LIPOXYGENASE_3"/>
    <property type="match status" value="1"/>
</dbReference>
<dbReference type="SUPFAM" id="SSF48484">
    <property type="entry name" value="Lipoxigenase"/>
    <property type="match status" value="1"/>
</dbReference>
<dbReference type="EC" id="1.13.11.58" evidence="15"/>
<comment type="caution">
    <text evidence="21">The sequence shown here is derived from an EMBL/GenBank/DDBJ whole genome shotgun (WGS) entry which is preliminary data.</text>
</comment>
<dbReference type="InterPro" id="IPR042057">
    <property type="entry name" value="Lipoxy_PLAT/LH2"/>
</dbReference>
<keyword evidence="13" id="KW-0443">Lipid metabolism</keyword>
<dbReference type="PRINTS" id="PR00468">
    <property type="entry name" value="PLTLPOXGNASE"/>
</dbReference>
<dbReference type="PRINTS" id="PR00087">
    <property type="entry name" value="LIPOXYGENASE"/>
</dbReference>
<dbReference type="InterPro" id="IPR036392">
    <property type="entry name" value="PLAT/LH2_dom_sf"/>
</dbReference>
<feature type="domain" description="Lipoxygenase" evidence="20">
    <location>
        <begin position="156"/>
        <end position="853"/>
    </location>
</feature>
<dbReference type="Pfam" id="PF01477">
    <property type="entry name" value="PLAT"/>
    <property type="match status" value="1"/>
</dbReference>
<evidence type="ECO:0000256" key="11">
    <source>
        <dbReference type="ARBA" id="ARBA00023002"/>
    </source>
</evidence>
<dbReference type="Gene3D" id="2.60.60.20">
    <property type="entry name" value="PLAT/LH2 domain"/>
    <property type="match status" value="1"/>
</dbReference>
<evidence type="ECO:0000256" key="13">
    <source>
        <dbReference type="ARBA" id="ARBA00023098"/>
    </source>
</evidence>